<dbReference type="EMBL" id="JAPQKI010000004">
    <property type="protein sequence ID" value="KAJ5104188.1"/>
    <property type="molecule type" value="Genomic_DNA"/>
</dbReference>
<evidence type="ECO:0000313" key="3">
    <source>
        <dbReference type="Proteomes" id="UP001149074"/>
    </source>
</evidence>
<reference evidence="2" key="2">
    <citation type="journal article" date="2023" name="IMA Fungus">
        <title>Comparative genomic study of the Penicillium genus elucidates a diverse pangenome and 15 lateral gene transfer events.</title>
        <authorList>
            <person name="Petersen C."/>
            <person name="Sorensen T."/>
            <person name="Nielsen M.R."/>
            <person name="Sondergaard T.E."/>
            <person name="Sorensen J.L."/>
            <person name="Fitzpatrick D.A."/>
            <person name="Frisvad J.C."/>
            <person name="Nielsen K.L."/>
        </authorList>
    </citation>
    <scope>NUCLEOTIDE SEQUENCE</scope>
    <source>
        <strain evidence="2">IBT 30761</strain>
    </source>
</reference>
<feature type="signal peptide" evidence="1">
    <location>
        <begin position="1"/>
        <end position="16"/>
    </location>
</feature>
<accession>A0A9W9KFX2</accession>
<dbReference type="GeneID" id="81356190"/>
<keyword evidence="3" id="KW-1185">Reference proteome</keyword>
<name>A0A9W9KFX2_9EURO</name>
<dbReference type="RefSeq" id="XP_056477568.1">
    <property type="nucleotide sequence ID" value="XM_056617211.1"/>
</dbReference>
<sequence length="142" mass="15611">MHHLTTLLVLSASVSAAVVPSSPSTPAASTRNHLSVLDTGLPLQWRLTTRVPARLVQEEPVVHAALCDNNSYFTSLNYLKYDWNDTIVNAGELTVGQDFSNYQNGIPVPLGVGRDWTPALVRELQRPVRGMSHKAWNGAEKH</sequence>
<gene>
    <name evidence="2" type="ORF">N7532_004717</name>
</gene>
<reference evidence="2" key="1">
    <citation type="submission" date="2022-11" db="EMBL/GenBank/DDBJ databases">
        <authorList>
            <person name="Petersen C."/>
        </authorList>
    </citation>
    <scope>NUCLEOTIDE SEQUENCE</scope>
    <source>
        <strain evidence="2">IBT 30761</strain>
    </source>
</reference>
<keyword evidence="1" id="KW-0732">Signal</keyword>
<dbReference type="Proteomes" id="UP001149074">
    <property type="component" value="Unassembled WGS sequence"/>
</dbReference>
<dbReference type="AlphaFoldDB" id="A0A9W9KFX2"/>
<evidence type="ECO:0000256" key="1">
    <source>
        <dbReference type="SAM" id="SignalP"/>
    </source>
</evidence>
<feature type="chain" id="PRO_5040885344" evidence="1">
    <location>
        <begin position="17"/>
        <end position="142"/>
    </location>
</feature>
<evidence type="ECO:0000313" key="2">
    <source>
        <dbReference type="EMBL" id="KAJ5104188.1"/>
    </source>
</evidence>
<proteinExistence type="predicted"/>
<protein>
    <submittedName>
        <fullName evidence="2">Uncharacterized protein</fullName>
    </submittedName>
</protein>
<comment type="caution">
    <text evidence="2">The sequence shown here is derived from an EMBL/GenBank/DDBJ whole genome shotgun (WGS) entry which is preliminary data.</text>
</comment>
<organism evidence="2 3">
    <name type="scientific">Penicillium argentinense</name>
    <dbReference type="NCBI Taxonomy" id="1131581"/>
    <lineage>
        <taxon>Eukaryota</taxon>
        <taxon>Fungi</taxon>
        <taxon>Dikarya</taxon>
        <taxon>Ascomycota</taxon>
        <taxon>Pezizomycotina</taxon>
        <taxon>Eurotiomycetes</taxon>
        <taxon>Eurotiomycetidae</taxon>
        <taxon>Eurotiales</taxon>
        <taxon>Aspergillaceae</taxon>
        <taxon>Penicillium</taxon>
    </lineage>
</organism>